<gene>
    <name evidence="1" type="ORF">ACFFHU_09740</name>
</gene>
<dbReference type="RefSeq" id="WP_377337415.1">
    <property type="nucleotide sequence ID" value="NZ_JBHLUE010000005.1"/>
</dbReference>
<dbReference type="Gene3D" id="1.20.120.450">
    <property type="entry name" value="dinb family like domain"/>
    <property type="match status" value="1"/>
</dbReference>
<accession>A0ABV6NUF7</accession>
<dbReference type="InterPro" id="IPR007061">
    <property type="entry name" value="MST-like"/>
</dbReference>
<evidence type="ECO:0000313" key="2">
    <source>
        <dbReference type="Proteomes" id="UP001589894"/>
    </source>
</evidence>
<organism evidence="1 2">
    <name type="scientific">Plantactinospora siamensis</name>
    <dbReference type="NCBI Taxonomy" id="555372"/>
    <lineage>
        <taxon>Bacteria</taxon>
        <taxon>Bacillati</taxon>
        <taxon>Actinomycetota</taxon>
        <taxon>Actinomycetes</taxon>
        <taxon>Micromonosporales</taxon>
        <taxon>Micromonosporaceae</taxon>
        <taxon>Plantactinospora</taxon>
    </lineage>
</organism>
<dbReference type="Pfam" id="PF04978">
    <property type="entry name" value="MST"/>
    <property type="match status" value="1"/>
</dbReference>
<dbReference type="InterPro" id="IPR034660">
    <property type="entry name" value="DinB/YfiT-like"/>
</dbReference>
<protein>
    <submittedName>
        <fullName evidence="1">DinB family protein</fullName>
    </submittedName>
</protein>
<sequence length="188" mass="20950">MSGQREVGYAGMWAPPEEDPRLATAAAPEGELATIREYLSHYRLTLGMKCEGLSAEQLATRSVPPSTMSLLGLIRHMAGVEHHWFHRTLQNNLDTPRLYWSAQERDLDFDGAVADPDVVRDAFEAWRAQIAAADAWLDSPVDLSAVTVLDDGERVGVRDILIHMIEEYARHCGHADLLRECIDGRTGQ</sequence>
<comment type="caution">
    <text evidence="1">The sequence shown here is derived from an EMBL/GenBank/DDBJ whole genome shotgun (WGS) entry which is preliminary data.</text>
</comment>
<dbReference type="EMBL" id="JBHLUE010000005">
    <property type="protein sequence ID" value="MFC0564416.1"/>
    <property type="molecule type" value="Genomic_DNA"/>
</dbReference>
<proteinExistence type="predicted"/>
<keyword evidence="2" id="KW-1185">Reference proteome</keyword>
<reference evidence="1 2" key="1">
    <citation type="submission" date="2024-09" db="EMBL/GenBank/DDBJ databases">
        <authorList>
            <person name="Sun Q."/>
            <person name="Mori K."/>
        </authorList>
    </citation>
    <scope>NUCLEOTIDE SEQUENCE [LARGE SCALE GENOMIC DNA]</scope>
    <source>
        <strain evidence="1 2">TBRC 2205</strain>
    </source>
</reference>
<dbReference type="Proteomes" id="UP001589894">
    <property type="component" value="Unassembled WGS sequence"/>
</dbReference>
<name>A0ABV6NUF7_9ACTN</name>
<evidence type="ECO:0000313" key="1">
    <source>
        <dbReference type="EMBL" id="MFC0564416.1"/>
    </source>
</evidence>
<dbReference type="SUPFAM" id="SSF109854">
    <property type="entry name" value="DinB/YfiT-like putative metalloenzymes"/>
    <property type="match status" value="1"/>
</dbReference>